<organism evidence="1">
    <name type="scientific">marine sediment metagenome</name>
    <dbReference type="NCBI Taxonomy" id="412755"/>
    <lineage>
        <taxon>unclassified sequences</taxon>
        <taxon>metagenomes</taxon>
        <taxon>ecological metagenomes</taxon>
    </lineage>
</organism>
<evidence type="ECO:0008006" key="2">
    <source>
        <dbReference type="Google" id="ProtNLM"/>
    </source>
</evidence>
<gene>
    <name evidence="1" type="ORF">S12H4_17139</name>
</gene>
<proteinExistence type="predicted"/>
<protein>
    <recommendedName>
        <fullName evidence="2">KAP NTPase domain-containing protein</fullName>
    </recommendedName>
</protein>
<sequence>MNVKNRDIYLKDPATWKLVNEGVANVNDERTSQAMVVLRYELETFVCDGQYEKGMEHVLDTYLKNIDQAQQPGVWVSGFYGSGKSHLVKMLRALWDDTVFEDGAGASGSVRLALLRIIFKSAGL</sequence>
<reference evidence="1" key="1">
    <citation type="journal article" date="2014" name="Front. Microbiol.">
        <title>High frequency of phylogenetically diverse reductive dehalogenase-homologous genes in deep subseafloor sedimentary metagenomes.</title>
        <authorList>
            <person name="Kawai M."/>
            <person name="Futagami T."/>
            <person name="Toyoda A."/>
            <person name="Takaki Y."/>
            <person name="Nishi S."/>
            <person name="Hori S."/>
            <person name="Arai W."/>
            <person name="Tsubouchi T."/>
            <person name="Morono Y."/>
            <person name="Uchiyama I."/>
            <person name="Ito T."/>
            <person name="Fujiyama A."/>
            <person name="Inagaki F."/>
            <person name="Takami H."/>
        </authorList>
    </citation>
    <scope>NUCLEOTIDE SEQUENCE</scope>
    <source>
        <strain evidence="1">Expedition CK06-06</strain>
    </source>
</reference>
<dbReference type="AlphaFoldDB" id="X1RRX2"/>
<feature type="non-terminal residue" evidence="1">
    <location>
        <position position="124"/>
    </location>
</feature>
<comment type="caution">
    <text evidence="1">The sequence shown here is derived from an EMBL/GenBank/DDBJ whole genome shotgun (WGS) entry which is preliminary data.</text>
</comment>
<evidence type="ECO:0000313" key="1">
    <source>
        <dbReference type="EMBL" id="GAI83447.1"/>
    </source>
</evidence>
<dbReference type="EMBL" id="BARW01008347">
    <property type="protein sequence ID" value="GAI83447.1"/>
    <property type="molecule type" value="Genomic_DNA"/>
</dbReference>
<accession>X1RRX2</accession>
<name>X1RRX2_9ZZZZ</name>